<feature type="domain" description="HTH hxlR-type" evidence="1">
    <location>
        <begin position="19"/>
        <end position="62"/>
    </location>
</feature>
<evidence type="ECO:0000313" key="2">
    <source>
        <dbReference type="EMBL" id="QIS22114.1"/>
    </source>
</evidence>
<dbReference type="InterPro" id="IPR036388">
    <property type="entry name" value="WH-like_DNA-bd_sf"/>
</dbReference>
<sequence length="95" mass="10410">MRLVRVPKAEFVATRLFVQSNGLIDRQRNAEVPHRRNEYSLTPLGRTLQEPIALLTEWAQAHGGALVDFQELTAEPDALGSGQLSVAGSNILNST</sequence>
<dbReference type="EMBL" id="CP046173">
    <property type="protein sequence ID" value="QIS22114.1"/>
    <property type="molecule type" value="Genomic_DNA"/>
</dbReference>
<dbReference type="AlphaFoldDB" id="A0A6G9Z9H2"/>
<organism evidence="2 3">
    <name type="scientific">Nocardia terpenica</name>
    <dbReference type="NCBI Taxonomy" id="455432"/>
    <lineage>
        <taxon>Bacteria</taxon>
        <taxon>Bacillati</taxon>
        <taxon>Actinomycetota</taxon>
        <taxon>Actinomycetes</taxon>
        <taxon>Mycobacteriales</taxon>
        <taxon>Nocardiaceae</taxon>
        <taxon>Nocardia</taxon>
    </lineage>
</organism>
<dbReference type="RefSeq" id="WP_167489524.1">
    <property type="nucleotide sequence ID" value="NZ_CP046173.1"/>
</dbReference>
<accession>A0A6G9Z9H2</accession>
<gene>
    <name evidence="2" type="ORF">F6W96_30980</name>
</gene>
<dbReference type="Pfam" id="PF01638">
    <property type="entry name" value="HxlR"/>
    <property type="match status" value="1"/>
</dbReference>
<dbReference type="Gene3D" id="1.10.10.10">
    <property type="entry name" value="Winged helix-like DNA-binding domain superfamily/Winged helix DNA-binding domain"/>
    <property type="match status" value="1"/>
</dbReference>
<protein>
    <recommendedName>
        <fullName evidence="1">HTH hxlR-type domain-containing protein</fullName>
    </recommendedName>
</protein>
<dbReference type="Proteomes" id="UP000500953">
    <property type="component" value="Chromosome"/>
</dbReference>
<dbReference type="SUPFAM" id="SSF46785">
    <property type="entry name" value="Winged helix' DNA-binding domain"/>
    <property type="match status" value="1"/>
</dbReference>
<dbReference type="InterPro" id="IPR036390">
    <property type="entry name" value="WH_DNA-bd_sf"/>
</dbReference>
<evidence type="ECO:0000313" key="3">
    <source>
        <dbReference type="Proteomes" id="UP000500953"/>
    </source>
</evidence>
<reference evidence="2 3" key="1">
    <citation type="journal article" date="2019" name="ACS Chem. Biol.">
        <title>Identification and Mobilization of a Cryptic Antibiotic Biosynthesis Gene Locus from a Human-Pathogenic Nocardia Isolate.</title>
        <authorList>
            <person name="Herisse M."/>
            <person name="Ishida K."/>
            <person name="Porter J.L."/>
            <person name="Howden B."/>
            <person name="Hertweck C."/>
            <person name="Stinear T.P."/>
            <person name="Pidot S.J."/>
        </authorList>
    </citation>
    <scope>NUCLEOTIDE SEQUENCE [LARGE SCALE GENOMIC DNA]</scope>
    <source>
        <strain evidence="2 3">AUSMDU00012715</strain>
    </source>
</reference>
<name>A0A6G9Z9H2_9NOCA</name>
<evidence type="ECO:0000259" key="1">
    <source>
        <dbReference type="Pfam" id="PF01638"/>
    </source>
</evidence>
<dbReference type="InterPro" id="IPR002577">
    <property type="entry name" value="HTH_HxlR"/>
</dbReference>
<proteinExistence type="predicted"/>